<protein>
    <submittedName>
        <fullName evidence="2">Uncharacterized protein</fullName>
    </submittedName>
</protein>
<reference evidence="2" key="1">
    <citation type="submission" date="2022-08" db="UniProtKB">
        <authorList>
            <consortium name="EnsemblMetazoa"/>
        </authorList>
    </citation>
    <scope>IDENTIFICATION</scope>
    <source>
        <strain evidence="2">EBRO</strain>
    </source>
</reference>
<proteinExistence type="predicted"/>
<organism evidence="2">
    <name type="scientific">Anopheles atroparvus</name>
    <name type="common">European mosquito</name>
    <dbReference type="NCBI Taxonomy" id="41427"/>
    <lineage>
        <taxon>Eukaryota</taxon>
        <taxon>Metazoa</taxon>
        <taxon>Ecdysozoa</taxon>
        <taxon>Arthropoda</taxon>
        <taxon>Hexapoda</taxon>
        <taxon>Insecta</taxon>
        <taxon>Pterygota</taxon>
        <taxon>Neoptera</taxon>
        <taxon>Endopterygota</taxon>
        <taxon>Diptera</taxon>
        <taxon>Nematocera</taxon>
        <taxon>Culicoidea</taxon>
        <taxon>Culicidae</taxon>
        <taxon>Anophelinae</taxon>
        <taxon>Anopheles</taxon>
    </lineage>
</organism>
<feature type="compositionally biased region" description="Polar residues" evidence="1">
    <location>
        <begin position="117"/>
        <end position="135"/>
    </location>
</feature>
<dbReference type="VEuPathDB" id="VectorBase:AATE007179"/>
<dbReference type="GO" id="GO:0003676">
    <property type="term" value="F:nucleic acid binding"/>
    <property type="evidence" value="ECO:0007669"/>
    <property type="project" value="InterPro"/>
</dbReference>
<evidence type="ECO:0000313" key="2">
    <source>
        <dbReference type="EnsemblMetazoa" id="AATE007179-PA.1"/>
    </source>
</evidence>
<name>A0A182IX51_ANOAO</name>
<dbReference type="CDD" id="cd00590">
    <property type="entry name" value="RRM_SF"/>
    <property type="match status" value="1"/>
</dbReference>
<feature type="region of interest" description="Disordered" evidence="1">
    <location>
        <begin position="115"/>
        <end position="196"/>
    </location>
</feature>
<dbReference type="EnsemblMetazoa" id="AATE007179-RA">
    <property type="protein sequence ID" value="AATE007179-PA.1"/>
    <property type="gene ID" value="AATE007179"/>
</dbReference>
<dbReference type="InterPro" id="IPR035979">
    <property type="entry name" value="RBD_domain_sf"/>
</dbReference>
<sequence length="303" mass="32803">MEDGATDVRIQDLPYYVTDEELKEAMAIYGEIISIRKLRYPAGSKLEGILTGVRIVRMLRKVHINSFVRICGELTGVFYQGQPKTCRYCSFPAHNGVRCATNRQERAAEGSFANVLKRQQQKQPALSATKPTMTPKSRAERDTTLSQATNPKAPGVAQIGPTKNANIAKSRESDKPATKQAGEPATTAARSTSPTLARTRILTSESEKCLQVEERMVKASHAVNSVGAKASSYPTSEEIIIGESEAQPATTCDEQDDEIVFITPPDLPTLPILTDMSSFAVGKRGLCDDTESDASSTSQGSST</sequence>
<dbReference type="AlphaFoldDB" id="A0A182IX51"/>
<dbReference type="EMBL" id="AXCP01009042">
    <property type="status" value="NOT_ANNOTATED_CDS"/>
    <property type="molecule type" value="Genomic_DNA"/>
</dbReference>
<evidence type="ECO:0000256" key="1">
    <source>
        <dbReference type="SAM" id="MobiDB-lite"/>
    </source>
</evidence>
<dbReference type="SUPFAM" id="SSF54928">
    <property type="entry name" value="RNA-binding domain, RBD"/>
    <property type="match status" value="1"/>
</dbReference>
<accession>A0A182IX51</accession>
<feature type="compositionally biased region" description="Low complexity" evidence="1">
    <location>
        <begin position="184"/>
        <end position="196"/>
    </location>
</feature>